<protein>
    <recommendedName>
        <fullName evidence="4">TOG domain-containing protein</fullName>
    </recommendedName>
</protein>
<feature type="region of interest" description="Disordered" evidence="1">
    <location>
        <begin position="221"/>
        <end position="240"/>
    </location>
</feature>
<feature type="region of interest" description="Disordered" evidence="1">
    <location>
        <begin position="624"/>
        <end position="679"/>
    </location>
</feature>
<feature type="compositionally biased region" description="Basic and acidic residues" evidence="1">
    <location>
        <begin position="275"/>
        <end position="292"/>
    </location>
</feature>
<evidence type="ECO:0000256" key="1">
    <source>
        <dbReference type="SAM" id="MobiDB-lite"/>
    </source>
</evidence>
<dbReference type="SUPFAM" id="SSF48371">
    <property type="entry name" value="ARM repeat"/>
    <property type="match status" value="1"/>
</dbReference>
<proteinExistence type="predicted"/>
<dbReference type="InterPro" id="IPR011989">
    <property type="entry name" value="ARM-like"/>
</dbReference>
<dbReference type="Gene3D" id="1.25.10.10">
    <property type="entry name" value="Leucine-rich Repeat Variant"/>
    <property type="match status" value="2"/>
</dbReference>
<dbReference type="Proteomes" id="UP000265618">
    <property type="component" value="Unassembled WGS sequence"/>
</dbReference>
<comment type="caution">
    <text evidence="2">The sequence shown here is derived from an EMBL/GenBank/DDBJ whole genome shotgun (WGS) entry which is preliminary data.</text>
</comment>
<evidence type="ECO:0000313" key="3">
    <source>
        <dbReference type="Proteomes" id="UP000265618"/>
    </source>
</evidence>
<feature type="compositionally biased region" description="Polar residues" evidence="1">
    <location>
        <begin position="340"/>
        <end position="351"/>
    </location>
</feature>
<feature type="region of interest" description="Disordered" evidence="1">
    <location>
        <begin position="494"/>
        <end position="559"/>
    </location>
</feature>
<dbReference type="EMBL" id="BDIP01001373">
    <property type="protein sequence ID" value="GIQ84266.1"/>
    <property type="molecule type" value="Genomic_DNA"/>
</dbReference>
<name>A0A9K3GJA1_9EUKA</name>
<feature type="compositionally biased region" description="Polar residues" evidence="1">
    <location>
        <begin position="507"/>
        <end position="521"/>
    </location>
</feature>
<keyword evidence="3" id="KW-1185">Reference proteome</keyword>
<evidence type="ECO:0000313" key="2">
    <source>
        <dbReference type="EMBL" id="GIQ84266.1"/>
    </source>
</evidence>
<dbReference type="InterPro" id="IPR016024">
    <property type="entry name" value="ARM-type_fold"/>
</dbReference>
<sequence length="921" mass="96575">MAAQPERQRELSRIRAELTSSGMALLLDTEYVFRTVNDSLIHGSWCVVQEALALVSEIVGHLGADLERHMSSILPAIIVRLGDSTMSVRKATRGVLSAYLGVTKNPGFLLSNIVLYGFNHPEPRRRLAVIEAVLPLFFGDQALSKPADCLVSGEEGHIDTSSRLYMKLVDALGAKRLDADPSVALAATRTLASLQQSGSGRKGEGPGTVTLTSANVHSPITFTHGGTGGGGTGGQRAGSVSAAAHTATHTPVQRVPVPVQHQSIKLPEGLALALEVERERSTDRGVERESSRDAGPLSPTADRLPYSNAAVVMARSRGRISSGGAGSGRNRLGSSMQLSRTIPSFSGQSTGRAAGGSETLPSRNVRASPSLQLISSPPTNGTPTQNATSPGSEALEPFPYPVPPSVGPKSPGHTGTSPTRAHAIRSNPNTAAPHHVPSPLSPLPATNGTGLTVDVHTPEADDGDAGMDSLIQEVSDDLEEAPLYSYYQSVSKASREGSNRAGLRGPQSVSLPHTGRTQVRNGDSPFSAEPRASSRVAPLLSSGMPLDTAKAPSDKNRRNSLIMRRQALSAGAVHSLLKKKQMSYAQSGMNGASPAGGYDRPSAPSEQLGAPMAHRGVGAVRIQTRSYSRSASSSKARSLASSTASSPSRPMYGTKRHHSHNSNHVDRNQNPSVPDGASGSGYAYTGSVADPKRAIVQCQSLAIQPDWAAQVKACGIIEELARNHTTALIQAAGGDLASDTDVGGGSDSSVHNIVKALLKLTSSPRSRVAGASLSALACTLNVPGLYPYIDHLLPLAVSCIMRRTSISSSFLSVEADSCLVRIGSNTAPKRLLGLLQSHVASKSGRVRERVAVMLIHNIEAELAKEGRAPPSLPSSYHRIKGRVETVAETLRKDQSPGVRDAAKKLKACLKGEAVDVTQLLL</sequence>
<gene>
    <name evidence="2" type="ORF">KIPB_005723</name>
</gene>
<evidence type="ECO:0008006" key="4">
    <source>
        <dbReference type="Google" id="ProtNLM"/>
    </source>
</evidence>
<dbReference type="AlphaFoldDB" id="A0A9K3GJA1"/>
<feature type="compositionally biased region" description="Polar residues" evidence="1">
    <location>
        <begin position="359"/>
        <end position="391"/>
    </location>
</feature>
<feature type="compositionally biased region" description="Low complexity" evidence="1">
    <location>
        <begin position="625"/>
        <end position="649"/>
    </location>
</feature>
<feature type="region of interest" description="Disordered" evidence="1">
    <location>
        <begin position="340"/>
        <end position="467"/>
    </location>
</feature>
<reference evidence="2 3" key="1">
    <citation type="journal article" date="2018" name="PLoS ONE">
        <title>The draft genome of Kipferlia bialata reveals reductive genome evolution in fornicate parasites.</title>
        <authorList>
            <person name="Tanifuji G."/>
            <person name="Takabayashi S."/>
            <person name="Kume K."/>
            <person name="Takagi M."/>
            <person name="Nakayama T."/>
            <person name="Kamikawa R."/>
            <person name="Inagaki Y."/>
            <person name="Hashimoto T."/>
        </authorList>
    </citation>
    <scope>NUCLEOTIDE SEQUENCE [LARGE SCALE GENOMIC DNA]</scope>
    <source>
        <strain evidence="2">NY0173</strain>
    </source>
</reference>
<feature type="region of interest" description="Disordered" evidence="1">
    <location>
        <begin position="275"/>
        <end position="308"/>
    </location>
</feature>
<feature type="compositionally biased region" description="Gly residues" evidence="1">
    <location>
        <begin position="225"/>
        <end position="236"/>
    </location>
</feature>
<organism evidence="2 3">
    <name type="scientific">Kipferlia bialata</name>
    <dbReference type="NCBI Taxonomy" id="797122"/>
    <lineage>
        <taxon>Eukaryota</taxon>
        <taxon>Metamonada</taxon>
        <taxon>Carpediemonas-like organisms</taxon>
        <taxon>Kipferlia</taxon>
    </lineage>
</organism>
<accession>A0A9K3GJA1</accession>
<feature type="region of interest" description="Disordered" evidence="1">
    <location>
        <begin position="586"/>
        <end position="610"/>
    </location>
</feature>